<dbReference type="InterPro" id="IPR036920">
    <property type="entry name" value="Ribosomal_uL16_sf"/>
</dbReference>
<evidence type="ECO:0000313" key="1">
    <source>
        <dbReference type="EnsemblPlants" id="Solyc03g058213.1.1"/>
    </source>
</evidence>
<dbReference type="SUPFAM" id="SSF54686">
    <property type="entry name" value="Ribosomal protein L16p/L10e"/>
    <property type="match status" value="1"/>
</dbReference>
<dbReference type="GO" id="GO:0032543">
    <property type="term" value="P:mitochondrial translation"/>
    <property type="evidence" value="ECO:0000318"/>
    <property type="project" value="GO_Central"/>
</dbReference>
<dbReference type="GO" id="GO:0003735">
    <property type="term" value="F:structural constituent of ribosome"/>
    <property type="evidence" value="ECO:0000318"/>
    <property type="project" value="GO_Central"/>
</dbReference>
<reference evidence="1" key="2">
    <citation type="submission" date="2019-01" db="UniProtKB">
        <authorList>
            <consortium name="EnsemblPlants"/>
        </authorList>
    </citation>
    <scope>IDENTIFICATION</scope>
    <source>
        <strain evidence="1">cv. Heinz 1706</strain>
    </source>
</reference>
<dbReference type="AlphaFoldDB" id="A0A3Q7G749"/>
<sequence>MKQEGIERVNITQRRNSEQTIYYNPKRTGFCKQDRDTLQALEPAWITSPQVEAGIFPDKLVTLRPKKTCILYEIGVVIKNIARRAILVVASKMPIRTQFIIS</sequence>
<protein>
    <submittedName>
        <fullName evidence="1">Uncharacterized protein</fullName>
    </submittedName>
</protein>
<dbReference type="InterPro" id="IPR000114">
    <property type="entry name" value="Ribosomal_uL16_bact-type"/>
</dbReference>
<keyword evidence="2" id="KW-1185">Reference proteome</keyword>
<accession>A0A3Q7G749</accession>
<dbReference type="EnsemblPlants" id="Solyc03g058213.1.1">
    <property type="protein sequence ID" value="Solyc03g058213.1.1"/>
    <property type="gene ID" value="Solyc03g058213.1"/>
</dbReference>
<organism evidence="1">
    <name type="scientific">Solanum lycopersicum</name>
    <name type="common">Tomato</name>
    <name type="synonym">Lycopersicon esculentum</name>
    <dbReference type="NCBI Taxonomy" id="4081"/>
    <lineage>
        <taxon>Eukaryota</taxon>
        <taxon>Viridiplantae</taxon>
        <taxon>Streptophyta</taxon>
        <taxon>Embryophyta</taxon>
        <taxon>Tracheophyta</taxon>
        <taxon>Spermatophyta</taxon>
        <taxon>Magnoliopsida</taxon>
        <taxon>eudicotyledons</taxon>
        <taxon>Gunneridae</taxon>
        <taxon>Pentapetalae</taxon>
        <taxon>asterids</taxon>
        <taxon>lamiids</taxon>
        <taxon>Solanales</taxon>
        <taxon>Solanaceae</taxon>
        <taxon>Solanoideae</taxon>
        <taxon>Solaneae</taxon>
        <taxon>Solanum</taxon>
        <taxon>Solanum subgen. Lycopersicon</taxon>
    </lineage>
</organism>
<dbReference type="PANTHER" id="PTHR12220">
    <property type="entry name" value="50S/60S RIBOSOMAL PROTEIN L16"/>
    <property type="match status" value="1"/>
</dbReference>
<dbReference type="PANTHER" id="PTHR12220:SF13">
    <property type="entry name" value="LARGE RIBOSOMAL SUBUNIT PROTEIN UL16M"/>
    <property type="match status" value="1"/>
</dbReference>
<dbReference type="InParanoid" id="A0A3Q7G749"/>
<dbReference type="STRING" id="4081.A0A3Q7G749"/>
<dbReference type="Gramene" id="Solyc03g058213.1.1">
    <property type="protein sequence ID" value="Solyc03g058213.1.1"/>
    <property type="gene ID" value="Solyc03g058213.1"/>
</dbReference>
<proteinExistence type="predicted"/>
<dbReference type="GO" id="GO:0019843">
    <property type="term" value="F:rRNA binding"/>
    <property type="evidence" value="ECO:0000318"/>
    <property type="project" value="GO_Central"/>
</dbReference>
<dbReference type="GO" id="GO:0005762">
    <property type="term" value="C:mitochondrial large ribosomal subunit"/>
    <property type="evidence" value="ECO:0000318"/>
    <property type="project" value="GO_Central"/>
</dbReference>
<dbReference type="OMA" id="HWERTIN"/>
<dbReference type="Proteomes" id="UP000004994">
    <property type="component" value="Chromosome 3"/>
</dbReference>
<name>A0A3Q7G749_SOLLC</name>
<reference evidence="1" key="1">
    <citation type="journal article" date="2012" name="Nature">
        <title>The tomato genome sequence provides insights into fleshy fruit evolution.</title>
        <authorList>
            <consortium name="Tomato Genome Consortium"/>
        </authorList>
    </citation>
    <scope>NUCLEOTIDE SEQUENCE [LARGE SCALE GENOMIC DNA]</scope>
    <source>
        <strain evidence="1">cv. Heinz 1706</strain>
    </source>
</reference>
<evidence type="ECO:0000313" key="2">
    <source>
        <dbReference type="Proteomes" id="UP000004994"/>
    </source>
</evidence>